<dbReference type="EMBL" id="WTYS01000001">
    <property type="protein sequence ID" value="MXO57686.1"/>
    <property type="molecule type" value="Genomic_DNA"/>
</dbReference>
<comment type="caution">
    <text evidence="5">The sequence shown here is derived from an EMBL/GenBank/DDBJ whole genome shotgun (WGS) entry which is preliminary data.</text>
</comment>
<protein>
    <recommendedName>
        <fullName evidence="7">FG-GAP repeat-containing protein</fullName>
    </recommendedName>
</protein>
<dbReference type="PROSITE" id="PS51470">
    <property type="entry name" value="FG_GAP"/>
    <property type="match status" value="1"/>
</dbReference>
<dbReference type="Pfam" id="PF14312">
    <property type="entry name" value="FG-GAP_2"/>
    <property type="match status" value="7"/>
</dbReference>
<evidence type="ECO:0000256" key="2">
    <source>
        <dbReference type="ARBA" id="ARBA00022737"/>
    </source>
</evidence>
<dbReference type="SMART" id="SM00191">
    <property type="entry name" value="Int_alpha"/>
    <property type="match status" value="5"/>
</dbReference>
<feature type="signal peptide" evidence="4">
    <location>
        <begin position="1"/>
        <end position="22"/>
    </location>
</feature>
<organism evidence="5 6">
    <name type="scientific">Pontixanthobacter gangjinensis</name>
    <dbReference type="NCBI Taxonomy" id="1028742"/>
    <lineage>
        <taxon>Bacteria</taxon>
        <taxon>Pseudomonadati</taxon>
        <taxon>Pseudomonadota</taxon>
        <taxon>Alphaproteobacteria</taxon>
        <taxon>Sphingomonadales</taxon>
        <taxon>Erythrobacteraceae</taxon>
        <taxon>Pontixanthobacter</taxon>
    </lineage>
</organism>
<dbReference type="InterPro" id="IPR028994">
    <property type="entry name" value="Integrin_alpha_N"/>
</dbReference>
<dbReference type="SUPFAM" id="SSF69318">
    <property type="entry name" value="Integrin alpha N-terminal domain"/>
    <property type="match status" value="3"/>
</dbReference>
<dbReference type="InterPro" id="IPR013517">
    <property type="entry name" value="FG-GAP"/>
</dbReference>
<proteinExistence type="predicted"/>
<dbReference type="AlphaFoldDB" id="A0A6I4SRP4"/>
<keyword evidence="1 4" id="KW-0732">Signal</keyword>
<dbReference type="PANTHER" id="PTHR36220:SF1">
    <property type="entry name" value="GAMMA TUBULIN COMPLEX COMPONENT C-TERMINAL DOMAIN-CONTAINING PROTEIN"/>
    <property type="match status" value="1"/>
</dbReference>
<gene>
    <name evidence="5" type="ORF">GRI36_12440</name>
</gene>
<feature type="chain" id="PRO_5026044670" description="FG-GAP repeat-containing protein" evidence="4">
    <location>
        <begin position="23"/>
        <end position="466"/>
    </location>
</feature>
<keyword evidence="6" id="KW-1185">Reference proteome</keyword>
<evidence type="ECO:0000313" key="6">
    <source>
        <dbReference type="Proteomes" id="UP000468943"/>
    </source>
</evidence>
<evidence type="ECO:0000256" key="3">
    <source>
        <dbReference type="ARBA" id="ARBA00023180"/>
    </source>
</evidence>
<evidence type="ECO:0000256" key="1">
    <source>
        <dbReference type="ARBA" id="ARBA00022729"/>
    </source>
</evidence>
<evidence type="ECO:0008006" key="7">
    <source>
        <dbReference type="Google" id="ProtNLM"/>
    </source>
</evidence>
<dbReference type="PANTHER" id="PTHR36220">
    <property type="entry name" value="UNNAMED PRODUCT"/>
    <property type="match status" value="1"/>
</dbReference>
<dbReference type="Proteomes" id="UP000468943">
    <property type="component" value="Unassembled WGS sequence"/>
</dbReference>
<sequence length="466" mass="49128">MRNVTRLLLLSAVLSAPTIGNSATETNNCETIGINRTKKAPLIDGHVRPVLPSHAPAPSFIWPAQNKIHSADGAPGDFFGFSVAISEDTAIVGAFRADDETKGVDTGAAYIFTRFKNTWQQQAKLTAHDAQAGDTLGGNVAISGHIAIAGAIGHDQNGDNAGAVYVFERSGHAWQQQAKLTASDGDADDAFGQNVAIFGETIVVGAPHDDDKGDGSGAVYVFTRNGMVWDQQAKLTALDGASGDLFGISVALTCDTVLIGADLNDERATNAGAAYVFIRSGDNWVQQAKLTASDGAETDIFGVRVAMSGDTALISARRDDDKVMGVDAGAAYVFTRNGTIWHQQAKLVAPDGEADDRFGRDVALHEDTALVGAMHQDDRGDDSGAAYVFKRTGNSWTLLTKLTADDGASGDLLGWSVAMSHKNALIAAVRNEDRGSESGAAYIFNFDRKNTSASPSSIEKIVKHNE</sequence>
<keyword evidence="3" id="KW-0325">Glycoprotein</keyword>
<evidence type="ECO:0000313" key="5">
    <source>
        <dbReference type="EMBL" id="MXO57686.1"/>
    </source>
</evidence>
<name>A0A6I4SRP4_9SPHN</name>
<dbReference type="Gene3D" id="2.130.10.130">
    <property type="entry name" value="Integrin alpha, N-terminal"/>
    <property type="match status" value="5"/>
</dbReference>
<dbReference type="OrthoDB" id="8479154at2"/>
<reference evidence="5 6" key="1">
    <citation type="submission" date="2019-12" db="EMBL/GenBank/DDBJ databases">
        <title>Genomic-based taxomic classification of the family Erythrobacteraceae.</title>
        <authorList>
            <person name="Xu L."/>
        </authorList>
    </citation>
    <scope>NUCLEOTIDE SEQUENCE [LARGE SCALE GENOMIC DNA]</scope>
    <source>
        <strain evidence="5 6">JCM 17802</strain>
    </source>
</reference>
<evidence type="ECO:0000256" key="4">
    <source>
        <dbReference type="SAM" id="SignalP"/>
    </source>
</evidence>
<keyword evidence="2" id="KW-0677">Repeat</keyword>
<dbReference type="InterPro" id="IPR013519">
    <property type="entry name" value="Int_alpha_beta-p"/>
</dbReference>
<accession>A0A6I4SRP4</accession>